<keyword evidence="11" id="KW-0175">Coiled coil</keyword>
<evidence type="ECO:0000256" key="10">
    <source>
        <dbReference type="RuleBase" id="RU364076"/>
    </source>
</evidence>
<feature type="coiled-coil region" evidence="11">
    <location>
        <begin position="442"/>
        <end position="472"/>
    </location>
</feature>
<evidence type="ECO:0000256" key="6">
    <source>
        <dbReference type="ARBA" id="ARBA00023069"/>
    </source>
</evidence>
<dbReference type="CTD" id="123872"/>
<dbReference type="Pfam" id="PF14580">
    <property type="entry name" value="LRR_9"/>
    <property type="match status" value="1"/>
</dbReference>
<dbReference type="PANTHER" id="PTHR45973:SF19">
    <property type="entry name" value="DYNEIN AXONEMAL ASSEMBLY FACTOR 1"/>
    <property type="match status" value="1"/>
</dbReference>
<keyword evidence="4 10" id="KW-0433">Leucine-rich repeat</keyword>
<evidence type="ECO:0000256" key="9">
    <source>
        <dbReference type="ARBA" id="ARBA00046066"/>
    </source>
</evidence>
<comment type="function">
    <text evidence="9 10">Cilium-specific protein required for the stability of the ciliary architecture. Plays a role in cytoplasmic preassembly of dynein arms. Involved in regulation of microtubule-based cilia and actin-based brush border microvilli.</text>
</comment>
<evidence type="ECO:0000256" key="12">
    <source>
        <dbReference type="SAM" id="MobiDB-lite"/>
    </source>
</evidence>
<feature type="compositionally biased region" description="Polar residues" evidence="12">
    <location>
        <begin position="789"/>
        <end position="799"/>
    </location>
</feature>
<evidence type="ECO:0000313" key="14">
    <source>
        <dbReference type="RefSeq" id="XP_025054205.1"/>
    </source>
</evidence>
<evidence type="ECO:0000256" key="4">
    <source>
        <dbReference type="ARBA" id="ARBA00022614"/>
    </source>
</evidence>
<dbReference type="SUPFAM" id="SSF52075">
    <property type="entry name" value="Outer arm dynein light chain 1"/>
    <property type="match status" value="1"/>
</dbReference>
<evidence type="ECO:0000256" key="11">
    <source>
        <dbReference type="SAM" id="Coils"/>
    </source>
</evidence>
<feature type="compositionally biased region" description="Acidic residues" evidence="12">
    <location>
        <begin position="94"/>
        <end position="103"/>
    </location>
</feature>
<gene>
    <name evidence="14" type="primary">DNAAF1</name>
</gene>
<dbReference type="InterPro" id="IPR001611">
    <property type="entry name" value="Leu-rich_rpt"/>
</dbReference>
<dbReference type="InParanoid" id="A0A3Q0G6Z7"/>
<dbReference type="PANTHER" id="PTHR45973">
    <property type="entry name" value="PROTEIN PHOSPHATASE 1 REGULATORY SUBUNIT SDS22-RELATED"/>
    <property type="match status" value="1"/>
</dbReference>
<dbReference type="GO" id="GO:0005930">
    <property type="term" value="C:axoneme"/>
    <property type="evidence" value="ECO:0007669"/>
    <property type="project" value="TreeGrafter"/>
</dbReference>
<organism evidence="13 14">
    <name type="scientific">Alligator sinensis</name>
    <name type="common">Chinese alligator</name>
    <dbReference type="NCBI Taxonomy" id="38654"/>
    <lineage>
        <taxon>Eukaryota</taxon>
        <taxon>Metazoa</taxon>
        <taxon>Chordata</taxon>
        <taxon>Craniata</taxon>
        <taxon>Vertebrata</taxon>
        <taxon>Euteleostomi</taxon>
        <taxon>Archelosauria</taxon>
        <taxon>Archosauria</taxon>
        <taxon>Crocodylia</taxon>
        <taxon>Alligatoridae</taxon>
        <taxon>Alligatorinae</taxon>
        <taxon>Alligator</taxon>
    </lineage>
</organism>
<dbReference type="FunFam" id="3.80.10.10:FF:000331">
    <property type="entry name" value="Dynein assembly factor 1, axonemal homolog"/>
    <property type="match status" value="1"/>
</dbReference>
<sequence>METGGAVGAVERRGAARVPGELLRPRCAAGCGRFRTAAGSGRAGGGEDTQNLSWMILRLAVHRLKAGTHYRQGLKMQQLRGETGVEEVARADVNEQEVSEESLSDCRTQGTQTNNENTPLKAVVEVPLQSESVEQRPKEGIRDGDVEYRKKDNITNDYSSGDSLIEVKTDIQPEKKTVISVSETNEQNEQQLSGDHKPVVDLSMQKVEETKDCSRMTKKALRDICKQQKLYLTPSLNDTLYLHYKGFDRLENLEEYTGLKCLWLECNGLTKIENLEAQAELRCLYLQLNLISKIENLEPLQKLDSLNISNNYVKTIENLSCLRVLHTLQIAHNRLQTVEDIQHLQECPSVCVLDLSHNKLDDPQIIDVLETMPDLCVLNLMGNEVRKKISNYRKTLTVRLKQLTYLDDRPVFPKDRACAEAWAKGGNKAEKEEREKWENRERRKIQDSIDALAAIRQKAEEKKRQREREQSVAHEKCENIDIKSLEGNFLPSGDRIATDSTSGISNPSEEAETQRKIEKFVNESMEVHNEFTSAISNSEYQSNISNCKIVIKVQEDERESDSHKCPNFTTKGEEILPGKMATESALVTELNESADVEQIKLEVPEKFYIDELPDLEDVGASEFSQEEEISTRKQTYHPKIEIISEVTNDEESLSEEYGKTTFENLVTEEIPTAIFSNIYKVPEDSQKKTLSPLVEALLAEPLNTETNLETKNNQARPPKPLVLEIIPENECDMPVSSACNKVDNGNDPVPWEEVSGDNHIAPFCSGTSVDDKTDQCLAENGTIAHKPQDGNNQIEYGLD</sequence>
<dbReference type="InterPro" id="IPR050576">
    <property type="entry name" value="Cilia_flagella_integrity"/>
</dbReference>
<keyword evidence="3" id="KW-0597">Phosphoprotein</keyword>
<evidence type="ECO:0000256" key="2">
    <source>
        <dbReference type="ARBA" id="ARBA00006453"/>
    </source>
</evidence>
<evidence type="ECO:0000256" key="5">
    <source>
        <dbReference type="ARBA" id="ARBA00022737"/>
    </source>
</evidence>
<evidence type="ECO:0000256" key="8">
    <source>
        <dbReference type="ARBA" id="ARBA00024429"/>
    </source>
</evidence>
<protein>
    <recommendedName>
        <fullName evidence="8 10">Dynein axonemal assembly factor 1</fullName>
    </recommendedName>
</protein>
<feature type="region of interest" description="Disordered" evidence="12">
    <location>
        <begin position="780"/>
        <end position="799"/>
    </location>
</feature>
<dbReference type="GO" id="GO:0035082">
    <property type="term" value="P:axoneme assembly"/>
    <property type="evidence" value="ECO:0007669"/>
    <property type="project" value="TreeGrafter"/>
</dbReference>
<dbReference type="Gene3D" id="3.80.10.10">
    <property type="entry name" value="Ribonuclease Inhibitor"/>
    <property type="match status" value="2"/>
</dbReference>
<dbReference type="GO" id="GO:0070840">
    <property type="term" value="F:dynein complex binding"/>
    <property type="evidence" value="ECO:0007669"/>
    <property type="project" value="UniProtKB-UniRule"/>
</dbReference>
<keyword evidence="5 10" id="KW-0677">Repeat</keyword>
<evidence type="ECO:0000313" key="13">
    <source>
        <dbReference type="Proteomes" id="UP000189705"/>
    </source>
</evidence>
<accession>A0A3Q0G6Z7</accession>
<dbReference type="Proteomes" id="UP000189705">
    <property type="component" value="Unplaced"/>
</dbReference>
<feature type="region of interest" description="Disordered" evidence="12">
    <location>
        <begin position="93"/>
        <end position="115"/>
    </location>
</feature>
<keyword evidence="6 10" id="KW-0969">Cilium</keyword>
<dbReference type="InterPro" id="IPR032675">
    <property type="entry name" value="LRR_dom_sf"/>
</dbReference>
<dbReference type="SMART" id="SM00365">
    <property type="entry name" value="LRR_SD22"/>
    <property type="match status" value="4"/>
</dbReference>
<dbReference type="AlphaFoldDB" id="A0A3Q0G6Z7"/>
<dbReference type="GeneID" id="102387246"/>
<name>A0A3Q0G6Z7_ALLSI</name>
<evidence type="ECO:0000256" key="7">
    <source>
        <dbReference type="ARBA" id="ARBA00023273"/>
    </source>
</evidence>
<dbReference type="PROSITE" id="PS51450">
    <property type="entry name" value="LRR"/>
    <property type="match status" value="4"/>
</dbReference>
<proteinExistence type="inferred from homology"/>
<reference evidence="14" key="1">
    <citation type="submission" date="2025-08" db="UniProtKB">
        <authorList>
            <consortium name="RefSeq"/>
        </authorList>
    </citation>
    <scope>IDENTIFICATION</scope>
</reference>
<feature type="compositionally biased region" description="Polar residues" evidence="12">
    <location>
        <begin position="498"/>
        <end position="508"/>
    </location>
</feature>
<evidence type="ECO:0000256" key="3">
    <source>
        <dbReference type="ARBA" id="ARBA00022553"/>
    </source>
</evidence>
<evidence type="ECO:0000256" key="1">
    <source>
        <dbReference type="ARBA" id="ARBA00004138"/>
    </source>
</evidence>
<feature type="compositionally biased region" description="Polar residues" evidence="12">
    <location>
        <begin position="105"/>
        <end position="115"/>
    </location>
</feature>
<keyword evidence="13" id="KW-1185">Reference proteome</keyword>
<comment type="similarity">
    <text evidence="2 10">Belongs to the DNAAF1 family.</text>
</comment>
<comment type="subcellular location">
    <subcellularLocation>
        <location evidence="1 10">Cell projection</location>
        <location evidence="1 10">Cilium</location>
    </subcellularLocation>
</comment>
<feature type="region of interest" description="Disordered" evidence="12">
    <location>
        <begin position="491"/>
        <end position="512"/>
    </location>
</feature>
<dbReference type="STRING" id="38654.A0A3Q0G6Z7"/>
<dbReference type="RefSeq" id="XP_025054205.1">
    <property type="nucleotide sequence ID" value="XM_025198420.1"/>
</dbReference>
<keyword evidence="7 10" id="KW-0966">Cell projection</keyword>
<dbReference type="FunFam" id="3.80.10.10:FF:000166">
    <property type="entry name" value="Dynein assembly factor 1, axonemal"/>
    <property type="match status" value="1"/>
</dbReference>